<feature type="domain" description="RING-type" evidence="11">
    <location>
        <begin position="9"/>
        <end position="48"/>
    </location>
</feature>
<dbReference type="PROSITE" id="PS50089">
    <property type="entry name" value="ZF_RING_2"/>
    <property type="match status" value="1"/>
</dbReference>
<keyword evidence="13" id="KW-1185">Reference proteome</keyword>
<comment type="caution">
    <text evidence="12">The sequence shown here is derived from an EMBL/GenBank/DDBJ whole genome shotgun (WGS) entry which is preliminary data.</text>
</comment>
<dbReference type="GO" id="GO:0061630">
    <property type="term" value="F:ubiquitin protein ligase activity"/>
    <property type="evidence" value="ECO:0007669"/>
    <property type="project" value="UniProtKB-EC"/>
</dbReference>
<dbReference type="GO" id="GO:0016874">
    <property type="term" value="F:ligase activity"/>
    <property type="evidence" value="ECO:0007669"/>
    <property type="project" value="UniProtKB-KW"/>
</dbReference>
<evidence type="ECO:0000256" key="3">
    <source>
        <dbReference type="ARBA" id="ARBA00022679"/>
    </source>
</evidence>
<evidence type="ECO:0000256" key="2">
    <source>
        <dbReference type="ARBA" id="ARBA00012483"/>
    </source>
</evidence>
<feature type="compositionally biased region" description="Low complexity" evidence="10">
    <location>
        <begin position="232"/>
        <end position="269"/>
    </location>
</feature>
<feature type="region of interest" description="Disordered" evidence="10">
    <location>
        <begin position="75"/>
        <end position="110"/>
    </location>
</feature>
<keyword evidence="6" id="KW-0862">Zinc</keyword>
<dbReference type="Pfam" id="PF13639">
    <property type="entry name" value="zf-RING_2"/>
    <property type="match status" value="1"/>
</dbReference>
<evidence type="ECO:0000256" key="9">
    <source>
        <dbReference type="PROSITE-ProRule" id="PRU00175"/>
    </source>
</evidence>
<feature type="non-terminal residue" evidence="12">
    <location>
        <position position="1"/>
    </location>
</feature>
<name>A0A7L4ML87_GLAPT</name>
<evidence type="ECO:0000256" key="7">
    <source>
        <dbReference type="ARBA" id="ARBA00023015"/>
    </source>
</evidence>
<evidence type="ECO:0000313" key="13">
    <source>
        <dbReference type="Proteomes" id="UP000583049"/>
    </source>
</evidence>
<keyword evidence="7" id="KW-0805">Transcription regulation</keyword>
<feature type="compositionally biased region" description="Basic residues" evidence="10">
    <location>
        <begin position="372"/>
        <end position="381"/>
    </location>
</feature>
<feature type="compositionally biased region" description="Low complexity" evidence="10">
    <location>
        <begin position="314"/>
        <end position="332"/>
    </location>
</feature>
<reference evidence="12 13" key="1">
    <citation type="submission" date="2019-09" db="EMBL/GenBank/DDBJ databases">
        <title>Bird 10,000 Genomes (B10K) Project - Family phase.</title>
        <authorList>
            <person name="Zhang G."/>
        </authorList>
    </citation>
    <scope>NUCLEOTIDE SEQUENCE [LARGE SCALE GENOMIC DNA]</scope>
    <source>
        <strain evidence="12">B10K-CU-031-08</strain>
        <tissue evidence="12">Muscle</tissue>
    </source>
</reference>
<dbReference type="SUPFAM" id="SSF57850">
    <property type="entry name" value="RING/U-box"/>
    <property type="match status" value="1"/>
</dbReference>
<keyword evidence="12" id="KW-0436">Ligase</keyword>
<dbReference type="Proteomes" id="UP000583049">
    <property type="component" value="Unassembled WGS sequence"/>
</dbReference>
<feature type="compositionally biased region" description="Basic residues" evidence="10">
    <location>
        <begin position="351"/>
        <end position="363"/>
    </location>
</feature>
<dbReference type="InterPro" id="IPR017907">
    <property type="entry name" value="Znf_RING_CS"/>
</dbReference>
<accession>A0A7L4ML87</accession>
<evidence type="ECO:0000256" key="8">
    <source>
        <dbReference type="ARBA" id="ARBA00023163"/>
    </source>
</evidence>
<dbReference type="AlphaFoldDB" id="A0A7L4ML87"/>
<evidence type="ECO:0000256" key="5">
    <source>
        <dbReference type="ARBA" id="ARBA00022771"/>
    </source>
</evidence>
<feature type="compositionally biased region" description="Polar residues" evidence="10">
    <location>
        <begin position="334"/>
        <end position="343"/>
    </location>
</feature>
<evidence type="ECO:0000256" key="10">
    <source>
        <dbReference type="SAM" id="MobiDB-lite"/>
    </source>
</evidence>
<sequence length="381" mass="41845">MATESEWSCPICYDAKDGLAYVLPCRHQFCVGCVLRWAKRSVNCPLCRGRMAEVRFSVRGDNDYVQFLIMSSKESPQDSSQAGRAPTHLDSAASPAPSSQGTPLRAEQGAARTEARATVGGLLPEVWALLYRQNYRLLDPVLPWLRWRLEAVFGEQWWLARGAESQILQALCLCGLNEEALVQRMQPVFQEHTALLVQGLINAIVHRCREEAQRLLRTLAARAEEDDDRVASSSPTRSSPTSSSPTRPTSSRPSRSSPNSSSSTSSSSSQERTPALQQDSSSSPADSDVEERPTTTSQAALRRAPSCPPSTPIPGEQEQGQEVPEEAAVAGPSAQDSSRSPSAPDQGRNHLPGRPRRPPKRRAPSPQDSPQPRKRPPRRRR</sequence>
<dbReference type="SMART" id="SM00184">
    <property type="entry name" value="RING"/>
    <property type="match status" value="1"/>
</dbReference>
<dbReference type="Gene3D" id="3.30.40.10">
    <property type="entry name" value="Zinc/RING finger domain, C3HC4 (zinc finger)"/>
    <property type="match status" value="1"/>
</dbReference>
<dbReference type="GO" id="GO:0006513">
    <property type="term" value="P:protein monoubiquitination"/>
    <property type="evidence" value="ECO:0007669"/>
    <property type="project" value="TreeGrafter"/>
</dbReference>
<comment type="catalytic activity">
    <reaction evidence="1">
        <text>S-ubiquitinyl-[E2 ubiquitin-conjugating enzyme]-L-cysteine + [acceptor protein]-L-lysine = [E2 ubiquitin-conjugating enzyme]-L-cysteine + N(6)-ubiquitinyl-[acceptor protein]-L-lysine.</text>
        <dbReference type="EC" id="2.3.2.27"/>
    </reaction>
</comment>
<dbReference type="GO" id="GO:0008270">
    <property type="term" value="F:zinc ion binding"/>
    <property type="evidence" value="ECO:0007669"/>
    <property type="project" value="UniProtKB-KW"/>
</dbReference>
<dbReference type="EC" id="2.3.2.27" evidence="2"/>
<feature type="region of interest" description="Disordered" evidence="10">
    <location>
        <begin position="223"/>
        <end position="381"/>
    </location>
</feature>
<dbReference type="PANTHER" id="PTHR46077">
    <property type="entry name" value="E3 UBIQUITIN-PROTEIN LIGASE TOPORS"/>
    <property type="match status" value="1"/>
</dbReference>
<evidence type="ECO:0000259" key="11">
    <source>
        <dbReference type="PROSITE" id="PS50089"/>
    </source>
</evidence>
<dbReference type="PANTHER" id="PTHR46077:SF1">
    <property type="entry name" value="TOP1 BINDING ARGININE_SERINE RICH PROTEIN, E3 UBIQUITIN LIGASE"/>
    <property type="match status" value="1"/>
</dbReference>
<dbReference type="EMBL" id="VWPO01004424">
    <property type="protein sequence ID" value="NXY78550.1"/>
    <property type="molecule type" value="Genomic_DNA"/>
</dbReference>
<dbReference type="InterPro" id="IPR013083">
    <property type="entry name" value="Znf_RING/FYVE/PHD"/>
</dbReference>
<keyword evidence="3" id="KW-0808">Transferase</keyword>
<gene>
    <name evidence="12" type="primary">Topors_0</name>
    <name evidence="12" type="ORF">GLAPRA_R12044</name>
</gene>
<feature type="non-terminal residue" evidence="12">
    <location>
        <position position="381"/>
    </location>
</feature>
<dbReference type="InterPro" id="IPR001841">
    <property type="entry name" value="Znf_RING"/>
</dbReference>
<evidence type="ECO:0000313" key="12">
    <source>
        <dbReference type="EMBL" id="NXY78550.1"/>
    </source>
</evidence>
<organism evidence="12 13">
    <name type="scientific">Glareola pratincola</name>
    <name type="common">Collared pratincole</name>
    <name type="synonym">Hirundo pratincola</name>
    <dbReference type="NCBI Taxonomy" id="43316"/>
    <lineage>
        <taxon>Eukaryota</taxon>
        <taxon>Metazoa</taxon>
        <taxon>Chordata</taxon>
        <taxon>Craniata</taxon>
        <taxon>Vertebrata</taxon>
        <taxon>Euteleostomi</taxon>
        <taxon>Archelosauria</taxon>
        <taxon>Archosauria</taxon>
        <taxon>Dinosauria</taxon>
        <taxon>Saurischia</taxon>
        <taxon>Theropoda</taxon>
        <taxon>Coelurosauria</taxon>
        <taxon>Aves</taxon>
        <taxon>Neognathae</taxon>
        <taxon>Neoaves</taxon>
        <taxon>Charadriiformes</taxon>
        <taxon>Glareolidae</taxon>
        <taxon>Glareola</taxon>
    </lineage>
</organism>
<evidence type="ECO:0000256" key="1">
    <source>
        <dbReference type="ARBA" id="ARBA00000900"/>
    </source>
</evidence>
<dbReference type="PROSITE" id="PS00518">
    <property type="entry name" value="ZF_RING_1"/>
    <property type="match status" value="1"/>
</dbReference>
<evidence type="ECO:0000256" key="4">
    <source>
        <dbReference type="ARBA" id="ARBA00022723"/>
    </source>
</evidence>
<keyword evidence="5 9" id="KW-0863">Zinc-finger</keyword>
<evidence type="ECO:0000256" key="6">
    <source>
        <dbReference type="ARBA" id="ARBA00022833"/>
    </source>
</evidence>
<proteinExistence type="predicted"/>
<keyword evidence="4" id="KW-0479">Metal-binding</keyword>
<dbReference type="GO" id="GO:0000209">
    <property type="term" value="P:protein polyubiquitination"/>
    <property type="evidence" value="ECO:0007669"/>
    <property type="project" value="TreeGrafter"/>
</dbReference>
<protein>
    <recommendedName>
        <fullName evidence="2">RING-type E3 ubiquitin transferase</fullName>
        <ecNumber evidence="2">2.3.2.27</ecNumber>
    </recommendedName>
</protein>
<keyword evidence="8" id="KW-0804">Transcription</keyword>